<dbReference type="Proteomes" id="UP000295604">
    <property type="component" value="Unassembled WGS sequence"/>
</dbReference>
<feature type="region of interest" description="Disordered" evidence="1">
    <location>
        <begin position="626"/>
        <end position="704"/>
    </location>
</feature>
<accession>A0A4R8T8L9</accession>
<evidence type="ECO:0000313" key="4">
    <source>
        <dbReference type="Proteomes" id="UP000295604"/>
    </source>
</evidence>
<gene>
    <name evidence="3" type="ORF">C8034_v004123</name>
</gene>
<feature type="signal peptide" evidence="2">
    <location>
        <begin position="1"/>
        <end position="20"/>
    </location>
</feature>
<dbReference type="PANTHER" id="PTHR35204:SF1">
    <property type="entry name" value="ENTEROTOXIN"/>
    <property type="match status" value="1"/>
</dbReference>
<feature type="compositionally biased region" description="Basic and acidic residues" evidence="1">
    <location>
        <begin position="263"/>
        <end position="272"/>
    </location>
</feature>
<evidence type="ECO:0000313" key="3">
    <source>
        <dbReference type="EMBL" id="TEA13745.1"/>
    </source>
</evidence>
<comment type="caution">
    <text evidence="3">The sequence shown here is derived from an EMBL/GenBank/DDBJ whole genome shotgun (WGS) entry which is preliminary data.</text>
</comment>
<dbReference type="AlphaFoldDB" id="A0A4R8T8L9"/>
<protein>
    <submittedName>
        <fullName evidence="3">Uncharacterized protein</fullName>
    </submittedName>
</protein>
<feature type="compositionally biased region" description="Pro residues" evidence="1">
    <location>
        <begin position="297"/>
        <end position="306"/>
    </location>
</feature>
<sequence>MIWKGFLTAYLLTRCISVTGQQPQQQKPLDAGSLTSPEGAGDGNGYGTDEGGGGGGWERKLNFSSPAPHLFASAHGLLKQAANTAFPNGHTLAAVEVPAFTLLYHGRMDGEGPPSPEWLAFDIEMAYGIMGSTRQSYMLSYQTTRPVKLLYFDGESAALMGLGQLDSQMLHLYGNVSGPVRSGKRWWGMVAEYERAEGLCDWLLQTGLRTEGGDGDGIEGVVRMNAGFELIWCDFGSKALRLVSWGNVTAPQVRGIDGNGDGDEQRKAKRDEDGVEGLVPTSVYPLPEAPKRTDRPVSPPEAPGPPNWRGIFGPPVDREPFLQSQAWGWFASGTWHYGVSELGAGVGETRARVLGCGIASWYPERYWGVVVEEERKRLNLTEEGLWKGTRDDEGVALKELGRRRRLHHLEDATSEMAAGMRRETEEMLRDALEGTGCSGMEWVTSTGEIVQRSVGHLMAMELATRYGGHWDNTTAVAEWLYKLRGQSHMFLVSFLEFPHDIGDKTWSVDGPLFGETYSRCRYRYTRLLVDLPLGQRERDLRDAVEEVMGGLCGVLLEVGFEIEKAWYQLEEGDMNGLKKLRRRWEDSVKRVRAWVGWEEEFIRCDEVCGWDERCYIPMWPMLRPSGDMRRPSPPPEHGPGNDTEPRSGPPPNWGQPGYGRGNRTGPGYGPPGRGPERGPGRIGDETDLWKPKCIKIDDMMPRRV</sequence>
<evidence type="ECO:0000256" key="1">
    <source>
        <dbReference type="SAM" id="MobiDB-lite"/>
    </source>
</evidence>
<dbReference type="InterPro" id="IPR038921">
    <property type="entry name" value="YOR389W-like"/>
</dbReference>
<keyword evidence="4" id="KW-1185">Reference proteome</keyword>
<dbReference type="EMBL" id="QAPF01000189">
    <property type="protein sequence ID" value="TEA13745.1"/>
    <property type="molecule type" value="Genomic_DNA"/>
</dbReference>
<dbReference type="PANTHER" id="PTHR35204">
    <property type="entry name" value="YALI0A21131P"/>
    <property type="match status" value="1"/>
</dbReference>
<organism evidence="3 4">
    <name type="scientific">Colletotrichum sidae</name>
    <dbReference type="NCBI Taxonomy" id="1347389"/>
    <lineage>
        <taxon>Eukaryota</taxon>
        <taxon>Fungi</taxon>
        <taxon>Dikarya</taxon>
        <taxon>Ascomycota</taxon>
        <taxon>Pezizomycotina</taxon>
        <taxon>Sordariomycetes</taxon>
        <taxon>Hypocreomycetidae</taxon>
        <taxon>Glomerellales</taxon>
        <taxon>Glomerellaceae</taxon>
        <taxon>Colletotrichum</taxon>
        <taxon>Colletotrichum orbiculare species complex</taxon>
    </lineage>
</organism>
<feature type="compositionally biased region" description="Gly residues" evidence="1">
    <location>
        <begin position="40"/>
        <end position="56"/>
    </location>
</feature>
<feature type="compositionally biased region" description="Gly residues" evidence="1">
    <location>
        <begin position="656"/>
        <end position="667"/>
    </location>
</feature>
<feature type="compositionally biased region" description="Basic and acidic residues" evidence="1">
    <location>
        <begin position="674"/>
        <end position="704"/>
    </location>
</feature>
<name>A0A4R8T8L9_9PEZI</name>
<proteinExistence type="predicted"/>
<reference evidence="3 4" key="1">
    <citation type="submission" date="2018-11" db="EMBL/GenBank/DDBJ databases">
        <title>Genome sequence and assembly of Colletotrichum sidae.</title>
        <authorList>
            <person name="Gan P."/>
            <person name="Shirasu K."/>
        </authorList>
    </citation>
    <scope>NUCLEOTIDE SEQUENCE [LARGE SCALE GENOMIC DNA]</scope>
    <source>
        <strain evidence="3 4">CBS 518.97</strain>
    </source>
</reference>
<feature type="chain" id="PRO_5020924766" evidence="2">
    <location>
        <begin position="21"/>
        <end position="704"/>
    </location>
</feature>
<keyword evidence="2" id="KW-0732">Signal</keyword>
<feature type="region of interest" description="Disordered" evidence="1">
    <location>
        <begin position="253"/>
        <end position="310"/>
    </location>
</feature>
<feature type="region of interest" description="Disordered" evidence="1">
    <location>
        <begin position="21"/>
        <end position="59"/>
    </location>
</feature>
<evidence type="ECO:0000256" key="2">
    <source>
        <dbReference type="SAM" id="SignalP"/>
    </source>
</evidence>